<proteinExistence type="predicted"/>
<protein>
    <submittedName>
        <fullName evidence="1">Uncharacterized protein</fullName>
    </submittedName>
</protein>
<accession>A0A0A9BQU5</accession>
<reference evidence="1" key="2">
    <citation type="journal article" date="2015" name="Data Brief">
        <title>Shoot transcriptome of the giant reed, Arundo donax.</title>
        <authorList>
            <person name="Barrero R.A."/>
            <person name="Guerrero F.D."/>
            <person name="Moolhuijzen P."/>
            <person name="Goolsby J.A."/>
            <person name="Tidwell J."/>
            <person name="Bellgard S.E."/>
            <person name="Bellgard M.I."/>
        </authorList>
    </citation>
    <scope>NUCLEOTIDE SEQUENCE</scope>
    <source>
        <tissue evidence="1">Shoot tissue taken approximately 20 cm above the soil surface</tissue>
    </source>
</reference>
<evidence type="ECO:0000313" key="1">
    <source>
        <dbReference type="EMBL" id="JAD66359.1"/>
    </source>
</evidence>
<dbReference type="AlphaFoldDB" id="A0A0A9BQU5"/>
<reference evidence="1" key="1">
    <citation type="submission" date="2014-09" db="EMBL/GenBank/DDBJ databases">
        <authorList>
            <person name="Magalhaes I.L.F."/>
            <person name="Oliveira U."/>
            <person name="Santos F.R."/>
            <person name="Vidigal T.H.D.A."/>
            <person name="Brescovit A.D."/>
            <person name="Santos A.J."/>
        </authorList>
    </citation>
    <scope>NUCLEOTIDE SEQUENCE</scope>
    <source>
        <tissue evidence="1">Shoot tissue taken approximately 20 cm above the soil surface</tissue>
    </source>
</reference>
<sequence>MVDGADTGVWMSGGGYRALFGAPASASVCWSMINQKILYYCSGQQEIGGLQMCVCYFRCYIIYLLLVGGTGFKDLAILYLRDVR</sequence>
<dbReference type="EMBL" id="GBRH01231536">
    <property type="protein sequence ID" value="JAD66359.1"/>
    <property type="molecule type" value="Transcribed_RNA"/>
</dbReference>
<name>A0A0A9BQU5_ARUDO</name>
<organism evidence="1">
    <name type="scientific">Arundo donax</name>
    <name type="common">Giant reed</name>
    <name type="synonym">Donax arundinaceus</name>
    <dbReference type="NCBI Taxonomy" id="35708"/>
    <lineage>
        <taxon>Eukaryota</taxon>
        <taxon>Viridiplantae</taxon>
        <taxon>Streptophyta</taxon>
        <taxon>Embryophyta</taxon>
        <taxon>Tracheophyta</taxon>
        <taxon>Spermatophyta</taxon>
        <taxon>Magnoliopsida</taxon>
        <taxon>Liliopsida</taxon>
        <taxon>Poales</taxon>
        <taxon>Poaceae</taxon>
        <taxon>PACMAD clade</taxon>
        <taxon>Arundinoideae</taxon>
        <taxon>Arundineae</taxon>
        <taxon>Arundo</taxon>
    </lineage>
</organism>